<sequence>MTKDYPIWKQSISDLKELIDTRIDADPLKEEQYSPVQRLIHRYPDRVLSIGIAAENRPEEKRIILRPQELRGLSNKYEILVESGAGKGIGINDSEYEKVHAQVVEKDRVYACDIVIRLKEPVEEELKLMKPGAVIFSMLHLLGNHNLRDLLKKYKVIGIPMEEIRDPFGTRKIEALHETGYLGMKKGFELWVAAGKNRDPSKCVVKVMGYGPVAWGAIRFAARNFSSVTVLNKKDFNEMERLIPETDILVNGINWPLEERGKTILITREMLKLFKSGSVIVDLISNPEGQSPIETLHPTGLDDISFVIDGVIHTSCWGWPGLDPKGISERYSIQVAPILLEIADGLLDSLPDYILKVIVSP</sequence>
<dbReference type="AlphaFoldDB" id="X1ARP2"/>
<evidence type="ECO:0000259" key="2">
    <source>
        <dbReference type="SMART" id="SM01002"/>
    </source>
</evidence>
<reference evidence="4" key="1">
    <citation type="journal article" date="2014" name="Front. Microbiol.">
        <title>High frequency of phylogenetically diverse reductive dehalogenase-homologous genes in deep subseafloor sedimentary metagenomes.</title>
        <authorList>
            <person name="Kawai M."/>
            <person name="Futagami T."/>
            <person name="Toyoda A."/>
            <person name="Takaki Y."/>
            <person name="Nishi S."/>
            <person name="Hori S."/>
            <person name="Arai W."/>
            <person name="Tsubouchi T."/>
            <person name="Morono Y."/>
            <person name="Uchiyama I."/>
            <person name="Ito T."/>
            <person name="Fujiyama A."/>
            <person name="Inagaki F."/>
            <person name="Takami H."/>
        </authorList>
    </citation>
    <scope>NUCLEOTIDE SEQUENCE</scope>
    <source>
        <strain evidence="4">Expedition CK06-06</strain>
    </source>
</reference>
<name>X1ARP2_9ZZZZ</name>
<feature type="domain" description="Alanine dehydrogenase/pyridine nucleotide transhydrogenase NAD(H)-binding" evidence="2">
    <location>
        <begin position="175"/>
        <end position="315"/>
    </location>
</feature>
<dbReference type="Pfam" id="PF05222">
    <property type="entry name" value="AlaDh_PNT_N"/>
    <property type="match status" value="1"/>
</dbReference>
<dbReference type="InterPro" id="IPR007886">
    <property type="entry name" value="AlaDH/PNT_N"/>
</dbReference>
<dbReference type="InterPro" id="IPR007698">
    <property type="entry name" value="AlaDH/PNT_NAD(H)-bd"/>
</dbReference>
<organism evidence="4">
    <name type="scientific">marine sediment metagenome</name>
    <dbReference type="NCBI Taxonomy" id="412755"/>
    <lineage>
        <taxon>unclassified sequences</taxon>
        <taxon>metagenomes</taxon>
        <taxon>ecological metagenomes</taxon>
    </lineage>
</organism>
<dbReference type="SUPFAM" id="SSF52283">
    <property type="entry name" value="Formate/glycerate dehydrogenase catalytic domain-like"/>
    <property type="match status" value="1"/>
</dbReference>
<dbReference type="PANTHER" id="PTHR42795:SF1">
    <property type="entry name" value="ALANINE DEHYDROGENASE"/>
    <property type="match status" value="1"/>
</dbReference>
<comment type="caution">
    <text evidence="4">The sequence shown here is derived from an EMBL/GenBank/DDBJ whole genome shotgun (WGS) entry which is preliminary data.</text>
</comment>
<dbReference type="PANTHER" id="PTHR42795">
    <property type="entry name" value="ALANINE DEHYDROGENASE"/>
    <property type="match status" value="1"/>
</dbReference>
<dbReference type="SMART" id="SM01003">
    <property type="entry name" value="AlaDh_PNT_N"/>
    <property type="match status" value="1"/>
</dbReference>
<dbReference type="SMART" id="SM01002">
    <property type="entry name" value="AlaDh_PNT_C"/>
    <property type="match status" value="1"/>
</dbReference>
<dbReference type="EMBL" id="BART01006383">
    <property type="protein sequence ID" value="GAG62531.1"/>
    <property type="molecule type" value="Genomic_DNA"/>
</dbReference>
<evidence type="ECO:0000313" key="4">
    <source>
        <dbReference type="EMBL" id="GAG62531.1"/>
    </source>
</evidence>
<dbReference type="GO" id="GO:0005886">
    <property type="term" value="C:plasma membrane"/>
    <property type="evidence" value="ECO:0007669"/>
    <property type="project" value="TreeGrafter"/>
</dbReference>
<evidence type="ECO:0000259" key="3">
    <source>
        <dbReference type="SMART" id="SM01003"/>
    </source>
</evidence>
<dbReference type="Gene3D" id="3.40.50.720">
    <property type="entry name" value="NAD(P)-binding Rossmann-like Domain"/>
    <property type="match status" value="2"/>
</dbReference>
<gene>
    <name evidence="4" type="ORF">S01H4_14552</name>
</gene>
<dbReference type="GO" id="GO:0000286">
    <property type="term" value="F:alanine dehydrogenase activity"/>
    <property type="evidence" value="ECO:0007669"/>
    <property type="project" value="TreeGrafter"/>
</dbReference>
<dbReference type="InterPro" id="IPR036291">
    <property type="entry name" value="NAD(P)-bd_dom_sf"/>
</dbReference>
<keyword evidence="1" id="KW-0560">Oxidoreductase</keyword>
<dbReference type="Pfam" id="PF01262">
    <property type="entry name" value="AlaDh_PNT_C"/>
    <property type="match status" value="1"/>
</dbReference>
<protein>
    <submittedName>
        <fullName evidence="4">Uncharacterized protein</fullName>
    </submittedName>
</protein>
<dbReference type="GO" id="GO:0006524">
    <property type="term" value="P:alanine catabolic process"/>
    <property type="evidence" value="ECO:0007669"/>
    <property type="project" value="TreeGrafter"/>
</dbReference>
<evidence type="ECO:0000256" key="1">
    <source>
        <dbReference type="ARBA" id="ARBA00023002"/>
    </source>
</evidence>
<feature type="domain" description="Alanine dehydrogenase/pyridine nucleotide transhydrogenase N-terminal" evidence="3">
    <location>
        <begin position="51"/>
        <end position="165"/>
    </location>
</feature>
<proteinExistence type="predicted"/>
<accession>X1ARP2</accession>
<dbReference type="SUPFAM" id="SSF51735">
    <property type="entry name" value="NAD(P)-binding Rossmann-fold domains"/>
    <property type="match status" value="1"/>
</dbReference>